<accession>A0ABS1HQ04</accession>
<dbReference type="Proteomes" id="UP000605676">
    <property type="component" value="Unassembled WGS sequence"/>
</dbReference>
<protein>
    <recommendedName>
        <fullName evidence="3">Outer membrane protein beta-barrel domain-containing protein</fullName>
    </recommendedName>
</protein>
<dbReference type="EMBL" id="JAENRR010000076">
    <property type="protein sequence ID" value="MBK3519570.1"/>
    <property type="molecule type" value="Genomic_DNA"/>
</dbReference>
<sequence length="221" mass="24565">MHAINLNEELTLMKNKGLLFDTKTSCLLVLLLFIFTNTISSQTLSTLTPKTNNTFIGLGLGINEYGVGIDVEKKGEYFWYFCGAGISTWGYRLTAGLSYYLNDSGYKSSFKLGYSYASGITNFTPTLEVFGGYGGYGGSKYAEKEVLMDLFPTHTINLIYSYNLKVGKKSKFVFSGGYSVKLSDELYENKSDYWLTDKSKDFIELMAPGGIIIGVKFMIGI</sequence>
<gene>
    <name evidence="1" type="ORF">JIV24_19655</name>
</gene>
<reference evidence="1 2" key="1">
    <citation type="submission" date="2021-01" db="EMBL/GenBank/DDBJ databases">
        <title>Carboxyliciviraga sp.nov., isolated from coastal sediments.</title>
        <authorList>
            <person name="Lu D."/>
            <person name="Zhang T."/>
        </authorList>
    </citation>
    <scope>NUCLEOTIDE SEQUENCE [LARGE SCALE GENOMIC DNA]</scope>
    <source>
        <strain evidence="1 2">N1Y132</strain>
    </source>
</reference>
<evidence type="ECO:0008006" key="3">
    <source>
        <dbReference type="Google" id="ProtNLM"/>
    </source>
</evidence>
<comment type="caution">
    <text evidence="1">The sequence shown here is derived from an EMBL/GenBank/DDBJ whole genome shotgun (WGS) entry which is preliminary data.</text>
</comment>
<keyword evidence="2" id="KW-1185">Reference proteome</keyword>
<name>A0ABS1HQ04_9BACT</name>
<evidence type="ECO:0000313" key="2">
    <source>
        <dbReference type="Proteomes" id="UP000605676"/>
    </source>
</evidence>
<evidence type="ECO:0000313" key="1">
    <source>
        <dbReference type="EMBL" id="MBK3519570.1"/>
    </source>
</evidence>
<organism evidence="1 2">
    <name type="scientific">Carboxylicivirga marina</name>
    <dbReference type="NCBI Taxonomy" id="2800988"/>
    <lineage>
        <taxon>Bacteria</taxon>
        <taxon>Pseudomonadati</taxon>
        <taxon>Bacteroidota</taxon>
        <taxon>Bacteroidia</taxon>
        <taxon>Marinilabiliales</taxon>
        <taxon>Marinilabiliaceae</taxon>
        <taxon>Carboxylicivirga</taxon>
    </lineage>
</organism>
<proteinExistence type="predicted"/>